<evidence type="ECO:0000313" key="2">
    <source>
        <dbReference type="Proteomes" id="UP001385499"/>
    </source>
</evidence>
<dbReference type="Pfam" id="PF11162">
    <property type="entry name" value="DUF2946"/>
    <property type="match status" value="1"/>
</dbReference>
<keyword evidence="2" id="KW-1185">Reference proteome</keyword>
<name>A0ABU8TIE2_9HYPH</name>
<dbReference type="EMBL" id="JBAKIA010000004">
    <property type="protein sequence ID" value="MEJ8473928.1"/>
    <property type="molecule type" value="Genomic_DNA"/>
</dbReference>
<sequence>MLAWILLVPFLAFGGLANGTMLSRDNGGEVGIVICTGGGSFRVVLDANGAAQPVSDQDDEHDGVHCDWSLHAKPYLASYEIVAIDPALIALVTLVWTSIPSDHALVPRRFFVRGPPKDD</sequence>
<evidence type="ECO:0000313" key="1">
    <source>
        <dbReference type="EMBL" id="MEJ8473928.1"/>
    </source>
</evidence>
<comment type="caution">
    <text evidence="1">The sequence shown here is derived from an EMBL/GenBank/DDBJ whole genome shotgun (WGS) entry which is preliminary data.</text>
</comment>
<dbReference type="RefSeq" id="WP_340273623.1">
    <property type="nucleotide sequence ID" value="NZ_JBAKIA010000004.1"/>
</dbReference>
<proteinExistence type="predicted"/>
<reference evidence="1 2" key="1">
    <citation type="submission" date="2024-02" db="EMBL/GenBank/DDBJ databases">
        <title>Roseibium algae sp. nov., isolated from marine alga (Grateloupia sp.), showing potential in myo-inositol conversion.</title>
        <authorList>
            <person name="Wang Y."/>
        </authorList>
    </citation>
    <scope>NUCLEOTIDE SEQUENCE [LARGE SCALE GENOMIC DNA]</scope>
    <source>
        <strain evidence="1 2">H3510</strain>
    </source>
</reference>
<accession>A0ABU8TIE2</accession>
<protein>
    <submittedName>
        <fullName evidence="1">DUF2946 family protein</fullName>
    </submittedName>
</protein>
<dbReference type="InterPro" id="IPR021333">
    <property type="entry name" value="DUF2946"/>
</dbReference>
<organism evidence="1 2">
    <name type="scientific">Roseibium algae</name>
    <dbReference type="NCBI Taxonomy" id="3123038"/>
    <lineage>
        <taxon>Bacteria</taxon>
        <taxon>Pseudomonadati</taxon>
        <taxon>Pseudomonadota</taxon>
        <taxon>Alphaproteobacteria</taxon>
        <taxon>Hyphomicrobiales</taxon>
        <taxon>Stappiaceae</taxon>
        <taxon>Roseibium</taxon>
    </lineage>
</organism>
<gene>
    <name evidence="1" type="ORF">V6575_07500</name>
</gene>
<dbReference type="Proteomes" id="UP001385499">
    <property type="component" value="Unassembled WGS sequence"/>
</dbReference>